<accession>A0ABQ0VGI7</accession>
<dbReference type="InterPro" id="IPR050833">
    <property type="entry name" value="Poly_Biosynth_Transport"/>
</dbReference>
<dbReference type="EMBL" id="BJWA01000037">
    <property type="protein sequence ID" value="GEL81786.1"/>
    <property type="molecule type" value="Genomic_DNA"/>
</dbReference>
<keyword evidence="8" id="KW-1185">Reference proteome</keyword>
<dbReference type="PANTHER" id="PTHR30250">
    <property type="entry name" value="PST FAMILY PREDICTED COLANIC ACID TRANSPORTER"/>
    <property type="match status" value="1"/>
</dbReference>
<evidence type="ECO:0008006" key="9">
    <source>
        <dbReference type="Google" id="ProtNLM"/>
    </source>
</evidence>
<feature type="transmembrane region" description="Helical" evidence="6">
    <location>
        <begin position="143"/>
        <end position="166"/>
    </location>
</feature>
<feature type="transmembrane region" description="Helical" evidence="6">
    <location>
        <begin position="360"/>
        <end position="380"/>
    </location>
</feature>
<feature type="transmembrane region" description="Helical" evidence="6">
    <location>
        <begin position="84"/>
        <end position="106"/>
    </location>
</feature>
<keyword evidence="4 6" id="KW-1133">Transmembrane helix</keyword>
<keyword evidence="3 6" id="KW-0812">Transmembrane</keyword>
<evidence type="ECO:0000313" key="8">
    <source>
        <dbReference type="Proteomes" id="UP000321175"/>
    </source>
</evidence>
<sequence length="474" mass="53788">MNRYKKLLTSSGILMIGNLGTKFGSLFLLPLYTKYLSTSEYGVADLSITFINLFLPIITMSIFEMFMKDVIQQPERKIHFLKNAWILLLCTNVSAWIIGQGLYALGYIHLDYSIFLLMMLLMTLQSYNNLFSNYLRAINKNTIYATMNLIQTILLIIFAIMMLQYLELGLPGYFYANVGAYAVVLIVVMPLVLFRKKDVEKQTALFAVDYDYLKQLVKKSFPLIPNALMWWGINSADKIFIVLILGTSASGLFAAANKLPMFITMLSTVFFQAWQVSAIEEVQSKKKEDFYTTVFRAFLFLMSLGVLMMYLFMEPIGKILFADAFTQAIEYIPFLILAAYFSNLASLLGANCIAEGETKFVFHSSILCAIVNLVLSPLFIKSMGLHGAGISASISFLFLAYLRFNKVRNVSGLRMTHQAFFVQLFIIILATILYSLTQSVGLIILSLIACFVFQWNYILQIKSVLKNNFSKLEN</sequence>
<dbReference type="InterPro" id="IPR002528">
    <property type="entry name" value="MATE_fam"/>
</dbReference>
<feature type="transmembrane region" description="Helical" evidence="6">
    <location>
        <begin position="172"/>
        <end position="194"/>
    </location>
</feature>
<feature type="transmembrane region" description="Helical" evidence="6">
    <location>
        <begin position="440"/>
        <end position="459"/>
    </location>
</feature>
<comment type="caution">
    <text evidence="7">The sequence shown here is derived from an EMBL/GenBank/DDBJ whole genome shotgun (WGS) entry which is preliminary data.</text>
</comment>
<proteinExistence type="predicted"/>
<keyword evidence="2" id="KW-1003">Cell membrane</keyword>
<dbReference type="PANTHER" id="PTHR30250:SF11">
    <property type="entry name" value="O-ANTIGEN TRANSPORTER-RELATED"/>
    <property type="match status" value="1"/>
</dbReference>
<feature type="transmembrane region" description="Helical" evidence="6">
    <location>
        <begin position="332"/>
        <end position="353"/>
    </location>
</feature>
<dbReference type="Proteomes" id="UP000321175">
    <property type="component" value="Unassembled WGS sequence"/>
</dbReference>
<dbReference type="Pfam" id="PF01554">
    <property type="entry name" value="MatE"/>
    <property type="match status" value="1"/>
</dbReference>
<gene>
    <name evidence="7" type="primary">cps2J</name>
    <name evidence="7" type="ORF">EMU01_29300</name>
</gene>
<organism evidence="7 8">
    <name type="scientific">Enterococcus mundtii</name>
    <dbReference type="NCBI Taxonomy" id="53346"/>
    <lineage>
        <taxon>Bacteria</taxon>
        <taxon>Bacillati</taxon>
        <taxon>Bacillota</taxon>
        <taxon>Bacilli</taxon>
        <taxon>Lactobacillales</taxon>
        <taxon>Enterococcaceae</taxon>
        <taxon>Enterococcus</taxon>
    </lineage>
</organism>
<reference evidence="7 8" key="1">
    <citation type="submission" date="2019-07" db="EMBL/GenBank/DDBJ databases">
        <title>Whole genome shotgun sequence of Enterococcus mundtii NBRC 100490.</title>
        <authorList>
            <person name="Hosoyama A."/>
            <person name="Uohara A."/>
            <person name="Ohji S."/>
            <person name="Ichikawa N."/>
        </authorList>
    </citation>
    <scope>NUCLEOTIDE SEQUENCE [LARGE SCALE GENOMIC DNA]</scope>
    <source>
        <strain evidence="7 8">NBRC 100490</strain>
    </source>
</reference>
<dbReference type="GeneID" id="60998395"/>
<feature type="transmembrane region" description="Helical" evidence="6">
    <location>
        <begin position="239"/>
        <end position="256"/>
    </location>
</feature>
<feature type="transmembrane region" description="Helical" evidence="6">
    <location>
        <begin position="12"/>
        <end position="32"/>
    </location>
</feature>
<feature type="transmembrane region" description="Helical" evidence="6">
    <location>
        <begin position="44"/>
        <end position="63"/>
    </location>
</feature>
<evidence type="ECO:0000256" key="3">
    <source>
        <dbReference type="ARBA" id="ARBA00022692"/>
    </source>
</evidence>
<feature type="transmembrane region" description="Helical" evidence="6">
    <location>
        <begin position="386"/>
        <end position="404"/>
    </location>
</feature>
<feature type="transmembrane region" description="Helical" evidence="6">
    <location>
        <begin position="416"/>
        <end position="434"/>
    </location>
</feature>
<evidence type="ECO:0000256" key="2">
    <source>
        <dbReference type="ARBA" id="ARBA00022475"/>
    </source>
</evidence>
<feature type="transmembrane region" description="Helical" evidence="6">
    <location>
        <begin position="294"/>
        <end position="312"/>
    </location>
</feature>
<protein>
    <recommendedName>
        <fullName evidence="9">Polysaccharide biosynthesis protein</fullName>
    </recommendedName>
</protein>
<feature type="transmembrane region" description="Helical" evidence="6">
    <location>
        <begin position="262"/>
        <end position="282"/>
    </location>
</feature>
<keyword evidence="5 6" id="KW-0472">Membrane</keyword>
<feature type="transmembrane region" description="Helical" evidence="6">
    <location>
        <begin position="112"/>
        <end position="131"/>
    </location>
</feature>
<evidence type="ECO:0000256" key="5">
    <source>
        <dbReference type="ARBA" id="ARBA00023136"/>
    </source>
</evidence>
<evidence type="ECO:0000256" key="4">
    <source>
        <dbReference type="ARBA" id="ARBA00022989"/>
    </source>
</evidence>
<comment type="subcellular location">
    <subcellularLocation>
        <location evidence="1">Cell membrane</location>
        <topology evidence="1">Multi-pass membrane protein</topology>
    </subcellularLocation>
</comment>
<evidence type="ECO:0000313" key="7">
    <source>
        <dbReference type="EMBL" id="GEL81786.1"/>
    </source>
</evidence>
<dbReference type="RefSeq" id="WP_071867607.1">
    <property type="nucleotide sequence ID" value="NZ_BJWA01000037.1"/>
</dbReference>
<name>A0ABQ0VGI7_ENTMU</name>
<evidence type="ECO:0000256" key="6">
    <source>
        <dbReference type="SAM" id="Phobius"/>
    </source>
</evidence>
<evidence type="ECO:0000256" key="1">
    <source>
        <dbReference type="ARBA" id="ARBA00004651"/>
    </source>
</evidence>